<reference evidence="1" key="2">
    <citation type="journal article" date="2015" name="Data Brief">
        <title>Shoot transcriptome of the giant reed, Arundo donax.</title>
        <authorList>
            <person name="Barrero R.A."/>
            <person name="Guerrero F.D."/>
            <person name="Moolhuijzen P."/>
            <person name="Goolsby J.A."/>
            <person name="Tidwell J."/>
            <person name="Bellgard S.E."/>
            <person name="Bellgard M.I."/>
        </authorList>
    </citation>
    <scope>NUCLEOTIDE SEQUENCE</scope>
    <source>
        <tissue evidence="1">Shoot tissue taken approximately 20 cm above the soil surface</tissue>
    </source>
</reference>
<reference evidence="1" key="1">
    <citation type="submission" date="2014-09" db="EMBL/GenBank/DDBJ databases">
        <authorList>
            <person name="Magalhaes I.L.F."/>
            <person name="Oliveira U."/>
            <person name="Santos F.R."/>
            <person name="Vidigal T.H.D.A."/>
            <person name="Brescovit A.D."/>
            <person name="Santos A.J."/>
        </authorList>
    </citation>
    <scope>NUCLEOTIDE SEQUENCE</scope>
    <source>
        <tissue evidence="1">Shoot tissue taken approximately 20 cm above the soil surface</tissue>
    </source>
</reference>
<sequence>MLLGCGSAKSKFPCSSRLQAAKGLAGTSGGGPKMSFPVISLLFDSEMCFFILASTSLSRVPLSSRCLATSGGHFSFRAKCDLTYASYSLLVHPQSSFVWRICSTRTSLGIISFTGPNKYSAPSHLFHL</sequence>
<protein>
    <submittedName>
        <fullName evidence="1">Uncharacterized protein</fullName>
    </submittedName>
</protein>
<proteinExistence type="predicted"/>
<dbReference type="EMBL" id="GBRH01220537">
    <property type="protein sequence ID" value="JAD77358.1"/>
    <property type="molecule type" value="Transcribed_RNA"/>
</dbReference>
<dbReference type="AlphaFoldDB" id="A0A0A9CSF0"/>
<name>A0A0A9CSF0_ARUDO</name>
<organism evidence="1">
    <name type="scientific">Arundo donax</name>
    <name type="common">Giant reed</name>
    <name type="synonym">Donax arundinaceus</name>
    <dbReference type="NCBI Taxonomy" id="35708"/>
    <lineage>
        <taxon>Eukaryota</taxon>
        <taxon>Viridiplantae</taxon>
        <taxon>Streptophyta</taxon>
        <taxon>Embryophyta</taxon>
        <taxon>Tracheophyta</taxon>
        <taxon>Spermatophyta</taxon>
        <taxon>Magnoliopsida</taxon>
        <taxon>Liliopsida</taxon>
        <taxon>Poales</taxon>
        <taxon>Poaceae</taxon>
        <taxon>PACMAD clade</taxon>
        <taxon>Arundinoideae</taxon>
        <taxon>Arundineae</taxon>
        <taxon>Arundo</taxon>
    </lineage>
</organism>
<evidence type="ECO:0000313" key="1">
    <source>
        <dbReference type="EMBL" id="JAD77358.1"/>
    </source>
</evidence>
<accession>A0A0A9CSF0</accession>